<dbReference type="InterPro" id="IPR030373">
    <property type="entry name" value="PABS_CS"/>
</dbReference>
<dbReference type="OrthoDB" id="836632at2"/>
<dbReference type="GO" id="GO:0032259">
    <property type="term" value="P:methylation"/>
    <property type="evidence" value="ECO:0007669"/>
    <property type="project" value="UniProtKB-KW"/>
</dbReference>
<dbReference type="Pfam" id="PF13649">
    <property type="entry name" value="Methyltransf_25"/>
    <property type="match status" value="1"/>
</dbReference>
<dbReference type="AlphaFoldDB" id="A0A4U6CNJ8"/>
<sequence>MLTNNYEYIAGTYDWISRLIFQKSIINSQKSLAAFMISPSDILIVGGGTGGILEEITRLHPDGLRITYLDISSKMIALAKKRDIKKNEINFLQMPVESYFTDQRFDFIITCFVFDNFSNQKSKSIFNLLDNLLRVKGSWLFADFQVQKDWNRLWQNALLKCMYCFFWIVCSIEAVNLPDMDENFRQANYTIFYHRQHFFRFIQSVVYRRDEAAQ</sequence>
<dbReference type="InterPro" id="IPR041698">
    <property type="entry name" value="Methyltransf_25"/>
</dbReference>
<dbReference type="CDD" id="cd02440">
    <property type="entry name" value="AdoMet_MTases"/>
    <property type="match status" value="1"/>
</dbReference>
<keyword evidence="2" id="KW-0808">Transferase</keyword>
<reference evidence="2 3" key="1">
    <citation type="submission" date="2019-05" db="EMBL/GenBank/DDBJ databases">
        <title>Dyadobacter AR-3-8 sp. nov., isolated from arctic soil.</title>
        <authorList>
            <person name="Chaudhary D.K."/>
        </authorList>
    </citation>
    <scope>NUCLEOTIDE SEQUENCE [LARGE SCALE GENOMIC DNA]</scope>
    <source>
        <strain evidence="2 3">AR-3-8</strain>
    </source>
</reference>
<keyword evidence="3" id="KW-1185">Reference proteome</keyword>
<dbReference type="InterPro" id="IPR029063">
    <property type="entry name" value="SAM-dependent_MTases_sf"/>
</dbReference>
<dbReference type="SUPFAM" id="SSF53335">
    <property type="entry name" value="S-adenosyl-L-methionine-dependent methyltransferases"/>
    <property type="match status" value="1"/>
</dbReference>
<dbReference type="RefSeq" id="WP_137344327.1">
    <property type="nucleotide sequence ID" value="NZ_BSQH01000032.1"/>
</dbReference>
<accession>A0A4U6CNJ8</accession>
<keyword evidence="2" id="KW-0489">Methyltransferase</keyword>
<dbReference type="Gene3D" id="3.40.50.150">
    <property type="entry name" value="Vaccinia Virus protein VP39"/>
    <property type="match status" value="1"/>
</dbReference>
<name>A0A4U6CNJ8_9BACT</name>
<evidence type="ECO:0000313" key="2">
    <source>
        <dbReference type="EMBL" id="TKT85959.1"/>
    </source>
</evidence>
<comment type="caution">
    <text evidence="2">The sequence shown here is derived from an EMBL/GenBank/DDBJ whole genome shotgun (WGS) entry which is preliminary data.</text>
</comment>
<evidence type="ECO:0000313" key="3">
    <source>
        <dbReference type="Proteomes" id="UP000304900"/>
    </source>
</evidence>
<dbReference type="EMBL" id="SZVO01000027">
    <property type="protein sequence ID" value="TKT85959.1"/>
    <property type="molecule type" value="Genomic_DNA"/>
</dbReference>
<dbReference type="GO" id="GO:0008168">
    <property type="term" value="F:methyltransferase activity"/>
    <property type="evidence" value="ECO:0007669"/>
    <property type="project" value="UniProtKB-KW"/>
</dbReference>
<dbReference type="PROSITE" id="PS01330">
    <property type="entry name" value="PABS_1"/>
    <property type="match status" value="1"/>
</dbReference>
<organism evidence="2 3">
    <name type="scientific">Dyadobacter frigoris</name>
    <dbReference type="NCBI Taxonomy" id="2576211"/>
    <lineage>
        <taxon>Bacteria</taxon>
        <taxon>Pseudomonadati</taxon>
        <taxon>Bacteroidota</taxon>
        <taxon>Cytophagia</taxon>
        <taxon>Cytophagales</taxon>
        <taxon>Spirosomataceae</taxon>
        <taxon>Dyadobacter</taxon>
    </lineage>
</organism>
<protein>
    <submittedName>
        <fullName evidence="2">Class I SAM-dependent methyltransferase</fullName>
    </submittedName>
</protein>
<feature type="domain" description="Methyltransferase" evidence="1">
    <location>
        <begin position="42"/>
        <end position="137"/>
    </location>
</feature>
<gene>
    <name evidence="2" type="ORF">FDK13_33200</name>
</gene>
<proteinExistence type="predicted"/>
<dbReference type="Proteomes" id="UP000304900">
    <property type="component" value="Unassembled WGS sequence"/>
</dbReference>
<evidence type="ECO:0000259" key="1">
    <source>
        <dbReference type="Pfam" id="PF13649"/>
    </source>
</evidence>